<dbReference type="PANTHER" id="PTHR33361">
    <property type="entry name" value="GLR0591 PROTEIN"/>
    <property type="match status" value="1"/>
</dbReference>
<reference evidence="1 2" key="1">
    <citation type="submission" date="2019-08" db="EMBL/GenBank/DDBJ databases">
        <title>In-depth cultivation of the pig gut microbiome towards novel bacterial diversity and tailored functional studies.</title>
        <authorList>
            <person name="Wylensek D."/>
            <person name="Hitch T.C.A."/>
            <person name="Clavel T."/>
        </authorList>
    </citation>
    <scope>NUCLEOTIDE SEQUENCE [LARGE SCALE GENOMIC DNA]</scope>
    <source>
        <strain evidence="1 2">MUC/MUC-530-WT-4D</strain>
    </source>
</reference>
<sequence length="597" mass="67322">MNLSNSKHFQKWHVLICLLLTLLLAGCSLPFLTPGNSSSSTESIPNTETSEEFAACLNEIFRSEVTSSTLNLHYTLKDPSSYGITDYPVTFGHITTASDNAKTLKQTQKKIHSFSRDQLPLKQQFTYDLLTDYLTLQQKLCQYQNYEEPLIPSNGIQAELPVLLVEYAFHTPGDVDDYLELLSQTDDYFEELLDFEKEKAAAGLFMSDANCDKVISECEEFISDSKNHYLITTFSDKIAAVDGLSAKEIRHYEKTNAKIVQNSVFPAYRSLIDGLTELMGSGNNDWGVCYYPDGKSYYELLVYSDTGDHDDMKTIQRKIETQRTDDIRACADLIQKNPDILQKCSAQTLSQTDPIQILESLKQSMQNDFPMPPDAGYDVHYVDQSLQDYLAPAFYITAPIDDYSNNSIYINNAKGNSGISAFTTLAHEGYPGHLYQTIMSYSSGMEPVRSLLNYPGYVEGWATYVEMMSYRYAGLDTDTADLLMHNQSATLSLYASSDIGIHYDGWTAPDMYKFWETYGITDHDAIDEITGLIVSDPGNYLKYYVGYLNFLALRENIQSSYGGSCSLTDFHKTLLTMGPAPFSLLDSYFDSYFKSAW</sequence>
<dbReference type="EMBL" id="VUNI01000002">
    <property type="protein sequence ID" value="MST73691.1"/>
    <property type="molecule type" value="Genomic_DNA"/>
</dbReference>
<evidence type="ECO:0000313" key="2">
    <source>
        <dbReference type="Proteomes" id="UP000474024"/>
    </source>
</evidence>
<comment type="caution">
    <text evidence="1">The sequence shown here is derived from an EMBL/GenBank/DDBJ whole genome shotgun (WGS) entry which is preliminary data.</text>
</comment>
<dbReference type="Pfam" id="PF05960">
    <property type="entry name" value="DUF885"/>
    <property type="match status" value="1"/>
</dbReference>
<dbReference type="PROSITE" id="PS51257">
    <property type="entry name" value="PROKAR_LIPOPROTEIN"/>
    <property type="match status" value="1"/>
</dbReference>
<organism evidence="1 2">
    <name type="scientific">Roseburia porci</name>
    <dbReference type="NCBI Taxonomy" id="2605790"/>
    <lineage>
        <taxon>Bacteria</taxon>
        <taxon>Bacillati</taxon>
        <taxon>Bacillota</taxon>
        <taxon>Clostridia</taxon>
        <taxon>Lachnospirales</taxon>
        <taxon>Lachnospiraceae</taxon>
        <taxon>Roseburia</taxon>
    </lineage>
</organism>
<dbReference type="RefSeq" id="WP_154428097.1">
    <property type="nucleotide sequence ID" value="NZ_VUNI01000002.1"/>
</dbReference>
<proteinExistence type="predicted"/>
<accession>A0A6L5YPV7</accession>
<evidence type="ECO:0000313" key="1">
    <source>
        <dbReference type="EMBL" id="MST73691.1"/>
    </source>
</evidence>
<dbReference type="PANTHER" id="PTHR33361:SF2">
    <property type="entry name" value="DUF885 DOMAIN-CONTAINING PROTEIN"/>
    <property type="match status" value="1"/>
</dbReference>
<keyword evidence="2" id="KW-1185">Reference proteome</keyword>
<dbReference type="Proteomes" id="UP000474024">
    <property type="component" value="Unassembled WGS sequence"/>
</dbReference>
<name>A0A6L5YPV7_9FIRM</name>
<dbReference type="InterPro" id="IPR010281">
    <property type="entry name" value="DUF885"/>
</dbReference>
<gene>
    <name evidence="1" type="ORF">FYJ75_01405</name>
</gene>
<protein>
    <submittedName>
        <fullName evidence="1">DUF885 domain-containing protein</fullName>
    </submittedName>
</protein>
<dbReference type="AlphaFoldDB" id="A0A6L5YPV7"/>